<evidence type="ECO:0000313" key="1">
    <source>
        <dbReference type="EMBL" id="KKS64642.1"/>
    </source>
</evidence>
<sequence length="491" mass="54838">MIETAELVEIENPKLIEKWVDALEPPLETRQELMAGLAQGAFKLEDDTARFNNGLTLPSDLIPIISLWARQGPAILCSYSHPEEFNLYTIIAQLNLVKLIDRLKVRGVIIDREKVAENWYETVPLGESVTRPLNFGGIVPFDKLKADIFGIAGHKFGSVALDLDRHQELVSLAEEKIPELARVLEERLTLELDNALKEKSPGLTRRQRLEARQESIRRLITRRLFTVTEMVGESRFAINRRPGLRVNNLLFEVEQRFWGYILDGRDVYPRKLHEVTGIDGKLSLDNIAFFDLVTETLRLLTEARGISVIKGLVGSTGEGLFFGCIDGQNVTLTVDKDTGDFLVLVTKTGEVKQSIPDTEMLRFVSQNNFMPLAKAEMLALISGGVTLHMGSEYNNREKALAALGLEDSKFAGFRDYLGGLRIGADLEQGSEPFLLGGTKGMPAVLAFVLFGRDTLRRMIFDRVGSDSGPKAMVDREIRKLVAEKLVEGIND</sequence>
<name>A0A0G1AUE9_9BACT</name>
<gene>
    <name evidence="1" type="ORF">UV33_C0021G0001</name>
</gene>
<proteinExistence type="predicted"/>
<dbReference type="Proteomes" id="UP000034135">
    <property type="component" value="Unassembled WGS sequence"/>
</dbReference>
<organism evidence="1 2">
    <name type="scientific">Candidatus Daviesbacteria bacterium GW2011_GWA1_42_6</name>
    <dbReference type="NCBI Taxonomy" id="1618420"/>
    <lineage>
        <taxon>Bacteria</taxon>
        <taxon>Candidatus Daviesiibacteriota</taxon>
    </lineage>
</organism>
<reference evidence="1 2" key="1">
    <citation type="journal article" date="2015" name="Nature">
        <title>rRNA introns, odd ribosomes, and small enigmatic genomes across a large radiation of phyla.</title>
        <authorList>
            <person name="Brown C.T."/>
            <person name="Hug L.A."/>
            <person name="Thomas B.C."/>
            <person name="Sharon I."/>
            <person name="Castelle C.J."/>
            <person name="Singh A."/>
            <person name="Wilkins M.J."/>
            <person name="Williams K.H."/>
            <person name="Banfield J.F."/>
        </authorList>
    </citation>
    <scope>NUCLEOTIDE SEQUENCE [LARGE SCALE GENOMIC DNA]</scope>
</reference>
<accession>A0A0G1AUE9</accession>
<comment type="caution">
    <text evidence="1">The sequence shown here is derived from an EMBL/GenBank/DDBJ whole genome shotgun (WGS) entry which is preliminary data.</text>
</comment>
<dbReference type="AlphaFoldDB" id="A0A0G1AUE9"/>
<protein>
    <submittedName>
        <fullName evidence="1">Uncharacterized protein</fullName>
    </submittedName>
</protein>
<evidence type="ECO:0000313" key="2">
    <source>
        <dbReference type="Proteomes" id="UP000034135"/>
    </source>
</evidence>
<dbReference type="EMBL" id="LCEB01000021">
    <property type="protein sequence ID" value="KKS64642.1"/>
    <property type="molecule type" value="Genomic_DNA"/>
</dbReference>